<name>A0A3M9MJD6_9BACT</name>
<evidence type="ECO:0000313" key="1">
    <source>
        <dbReference type="EMBL" id="RNI25651.1"/>
    </source>
</evidence>
<proteinExistence type="predicted"/>
<dbReference type="AlphaFoldDB" id="A0A3M9MJD6"/>
<sequence>MRRANVLKMFSEKRVGKGPLYLAAEFHQSIDWMSNSGVVRDYAQQKRNQEVSDGKQSQVYSSLLGVIF</sequence>
<comment type="caution">
    <text evidence="1">The sequence shown here is derived from an EMBL/GenBank/DDBJ whole genome shotgun (WGS) entry which is preliminary data.</text>
</comment>
<dbReference type="EMBL" id="RJJD01000008">
    <property type="protein sequence ID" value="RNI25651.1"/>
    <property type="molecule type" value="Genomic_DNA"/>
</dbReference>
<dbReference type="Proteomes" id="UP000272117">
    <property type="component" value="Unassembled WGS sequence"/>
</dbReference>
<reference evidence="1 2" key="1">
    <citation type="submission" date="2018-11" db="EMBL/GenBank/DDBJ databases">
        <title>Rufibacter latericius sp. nov., isolated from water in Baiyang Lake.</title>
        <authorList>
            <person name="Yang Y."/>
        </authorList>
    </citation>
    <scope>NUCLEOTIDE SEQUENCE [LARGE SCALE GENOMIC DNA]</scope>
    <source>
        <strain evidence="1 2">R-22-1c-1</strain>
    </source>
</reference>
<organism evidence="1 2">
    <name type="scientific">Rufibacter latericius</name>
    <dbReference type="NCBI Taxonomy" id="2487040"/>
    <lineage>
        <taxon>Bacteria</taxon>
        <taxon>Pseudomonadati</taxon>
        <taxon>Bacteroidota</taxon>
        <taxon>Cytophagia</taxon>
        <taxon>Cytophagales</taxon>
        <taxon>Hymenobacteraceae</taxon>
        <taxon>Rufibacter</taxon>
    </lineage>
</organism>
<accession>A0A3M9MJD6</accession>
<protein>
    <submittedName>
        <fullName evidence="1">Uncharacterized protein</fullName>
    </submittedName>
</protein>
<evidence type="ECO:0000313" key="2">
    <source>
        <dbReference type="Proteomes" id="UP000272117"/>
    </source>
</evidence>
<gene>
    <name evidence="1" type="ORF">EFB08_12385</name>
</gene>
<keyword evidence="2" id="KW-1185">Reference proteome</keyword>